<name>A0A1G4G327_9BACT</name>
<comment type="subcellular location">
    <subcellularLocation>
        <location evidence="1 8">Cell outer membrane</location>
        <topology evidence="1 8">Multi-pass membrane protein</topology>
    </subcellularLocation>
</comment>
<keyword evidence="6 8" id="KW-0472">Membrane</keyword>
<keyword evidence="3 8" id="KW-1134">Transmembrane beta strand</keyword>
<evidence type="ECO:0000256" key="5">
    <source>
        <dbReference type="ARBA" id="ARBA00023077"/>
    </source>
</evidence>
<dbReference type="SUPFAM" id="SSF49464">
    <property type="entry name" value="Carboxypeptidase regulatory domain-like"/>
    <property type="match status" value="1"/>
</dbReference>
<evidence type="ECO:0000256" key="3">
    <source>
        <dbReference type="ARBA" id="ARBA00022452"/>
    </source>
</evidence>
<dbReference type="SUPFAM" id="SSF56935">
    <property type="entry name" value="Porins"/>
    <property type="match status" value="1"/>
</dbReference>
<evidence type="ECO:0000313" key="13">
    <source>
        <dbReference type="Proteomes" id="UP000178485"/>
    </source>
</evidence>
<dbReference type="InterPro" id="IPR008969">
    <property type="entry name" value="CarboxyPept-like_regulatory"/>
</dbReference>
<keyword evidence="12" id="KW-0675">Receptor</keyword>
<dbReference type="AlphaFoldDB" id="A0A1G4G327"/>
<dbReference type="InterPro" id="IPR000531">
    <property type="entry name" value="Beta-barrel_TonB"/>
</dbReference>
<dbReference type="RefSeq" id="WP_071135706.1">
    <property type="nucleotide sequence ID" value="NZ_LT608328.1"/>
</dbReference>
<evidence type="ECO:0000256" key="1">
    <source>
        <dbReference type="ARBA" id="ARBA00004571"/>
    </source>
</evidence>
<dbReference type="Pfam" id="PF13715">
    <property type="entry name" value="CarbopepD_reg_2"/>
    <property type="match status" value="1"/>
</dbReference>
<dbReference type="STRING" id="1642646.ING2E5A_0088"/>
<organism evidence="12 13">
    <name type="scientific">Petrimonas mucosa</name>
    <dbReference type="NCBI Taxonomy" id="1642646"/>
    <lineage>
        <taxon>Bacteria</taxon>
        <taxon>Pseudomonadati</taxon>
        <taxon>Bacteroidota</taxon>
        <taxon>Bacteroidia</taxon>
        <taxon>Bacteroidales</taxon>
        <taxon>Dysgonomonadaceae</taxon>
        <taxon>Petrimonas</taxon>
    </lineage>
</organism>
<dbReference type="PROSITE" id="PS52016">
    <property type="entry name" value="TONB_DEPENDENT_REC_3"/>
    <property type="match status" value="1"/>
</dbReference>
<evidence type="ECO:0000259" key="10">
    <source>
        <dbReference type="Pfam" id="PF00593"/>
    </source>
</evidence>
<dbReference type="Gene3D" id="2.60.40.1120">
    <property type="entry name" value="Carboxypeptidase-like, regulatory domain"/>
    <property type="match status" value="1"/>
</dbReference>
<dbReference type="InterPro" id="IPR037066">
    <property type="entry name" value="Plug_dom_sf"/>
</dbReference>
<dbReference type="KEGG" id="pmuc:ING2E5A_0088"/>
<dbReference type="EMBL" id="LT608328">
    <property type="protein sequence ID" value="SCM55173.1"/>
    <property type="molecule type" value="Genomic_DNA"/>
</dbReference>
<evidence type="ECO:0000313" key="12">
    <source>
        <dbReference type="EMBL" id="SCM55173.1"/>
    </source>
</evidence>
<evidence type="ECO:0000259" key="11">
    <source>
        <dbReference type="Pfam" id="PF07715"/>
    </source>
</evidence>
<dbReference type="InterPro" id="IPR036942">
    <property type="entry name" value="Beta-barrel_TonB_sf"/>
</dbReference>
<feature type="domain" description="TonB-dependent receptor-like beta-barrel" evidence="10">
    <location>
        <begin position="457"/>
        <end position="849"/>
    </location>
</feature>
<dbReference type="Gene3D" id="2.40.170.20">
    <property type="entry name" value="TonB-dependent receptor, beta-barrel domain"/>
    <property type="match status" value="1"/>
</dbReference>
<dbReference type="Pfam" id="PF00593">
    <property type="entry name" value="TonB_dep_Rec_b-barrel"/>
    <property type="match status" value="1"/>
</dbReference>
<evidence type="ECO:0000256" key="7">
    <source>
        <dbReference type="ARBA" id="ARBA00023237"/>
    </source>
</evidence>
<dbReference type="GO" id="GO:0009279">
    <property type="term" value="C:cell outer membrane"/>
    <property type="evidence" value="ECO:0007669"/>
    <property type="project" value="UniProtKB-SubCell"/>
</dbReference>
<keyword evidence="13" id="KW-1185">Reference proteome</keyword>
<keyword evidence="2 8" id="KW-0813">Transport</keyword>
<accession>A0A1G4G327</accession>
<evidence type="ECO:0000256" key="8">
    <source>
        <dbReference type="PROSITE-ProRule" id="PRU01360"/>
    </source>
</evidence>
<feature type="domain" description="TonB-dependent receptor plug" evidence="11">
    <location>
        <begin position="137"/>
        <end position="244"/>
    </location>
</feature>
<dbReference type="NCBIfam" id="TIGR04056">
    <property type="entry name" value="OMP_RagA_SusC"/>
    <property type="match status" value="1"/>
</dbReference>
<evidence type="ECO:0000256" key="4">
    <source>
        <dbReference type="ARBA" id="ARBA00022692"/>
    </source>
</evidence>
<protein>
    <submittedName>
        <fullName evidence="12">TonB-dependent receptor SusC</fullName>
    </submittedName>
</protein>
<proteinExistence type="inferred from homology"/>
<evidence type="ECO:0000256" key="6">
    <source>
        <dbReference type="ARBA" id="ARBA00023136"/>
    </source>
</evidence>
<keyword evidence="5 9" id="KW-0798">TonB box</keyword>
<dbReference type="InterPro" id="IPR023997">
    <property type="entry name" value="TonB-dep_OMP_SusC/RagA_CS"/>
</dbReference>
<dbReference type="Pfam" id="PF07715">
    <property type="entry name" value="Plug"/>
    <property type="match status" value="1"/>
</dbReference>
<dbReference type="InterPro" id="IPR023996">
    <property type="entry name" value="TonB-dep_OMP_SusC/RagA"/>
</dbReference>
<comment type="similarity">
    <text evidence="8 9">Belongs to the TonB-dependent receptor family.</text>
</comment>
<evidence type="ECO:0000256" key="9">
    <source>
        <dbReference type="RuleBase" id="RU003357"/>
    </source>
</evidence>
<dbReference type="NCBIfam" id="TIGR04057">
    <property type="entry name" value="SusC_RagA_signa"/>
    <property type="match status" value="1"/>
</dbReference>
<dbReference type="InterPro" id="IPR039426">
    <property type="entry name" value="TonB-dep_rcpt-like"/>
</dbReference>
<dbReference type="Gene3D" id="2.170.130.10">
    <property type="entry name" value="TonB-dependent receptor, plug domain"/>
    <property type="match status" value="1"/>
</dbReference>
<dbReference type="Proteomes" id="UP000178485">
    <property type="component" value="Chromosome i"/>
</dbReference>
<keyword evidence="7 8" id="KW-0998">Cell outer membrane</keyword>
<dbReference type="InterPro" id="IPR012910">
    <property type="entry name" value="Plug_dom"/>
</dbReference>
<keyword evidence="4 8" id="KW-0812">Transmembrane</keyword>
<evidence type="ECO:0000256" key="2">
    <source>
        <dbReference type="ARBA" id="ARBA00022448"/>
    </source>
</evidence>
<gene>
    <name evidence="12" type="primary">susC3</name>
    <name evidence="12" type="ORF">ING2E5A_0088</name>
</gene>
<reference evidence="12 13" key="1">
    <citation type="submission" date="2016-08" db="EMBL/GenBank/DDBJ databases">
        <authorList>
            <person name="Seilhamer J.J."/>
        </authorList>
    </citation>
    <scope>NUCLEOTIDE SEQUENCE [LARGE SCALE GENOMIC DNA]</scope>
    <source>
        <strain evidence="12">ING2-E5A</strain>
    </source>
</reference>
<sequence>MKRRQNVNAPGRMPILMKMMMVLLLFLGMGLNVHATPSPDSQQTGRNITGVVVDEEGEPVIGATVMIKGTDRGTTTGIDGSFTLNIAGGDKLLAISYVGMITAELEIGNKNHFEVVLRTDAVLMEDLVVIGYGTRSKRDVSIAVSSVKSEELNERPSAFNIMESIAGKVAGVTNISMSGRPGGSSSLRVRGMGSINAGKDPIYVLDGVVGVDPGIINSANIESIDILKDAAATAMYGAQGSNGVVLITTKKGKKGKGSITYDGNVGFGFMTRELDVLNADEYMEVQRRSYAYSGQVMPHLLTPDERLFYYAKDGSGNYRYDDNGLLIASPKYDTNWQKELTRTAVTNDHILSYSSGSDNTSIYASLGYQNHEGIVKGSEYERISGTVNVNSRIKEWLRMQVVGTVGSQKGNNNDMENSFGQGVVRNMIEMPPIVPVRYEDGTWGRKGDYMFSEEGENPLLLLRDRRDEWKQNFSLFSLNTTIDLSSKLTLTLQGDLQQTYRKRMSYAKAGLQDVSENNGGYADIYNYDNQKMSSENYFTYNDEYLSGLLRSEFVLGASWYYNRSESSSSGSEQFFDDSFGYHNLSAGTTWHEPTSGMDQNTMNSYYFRMNHNIKDRYLLGATFRADGASNFGANNKYGFFPSVSAGWHLSEEEFFEPLRQTVSQAKLRTSYGLVGNASIPSYRTISQYGNGTTIFNKELSSFVVLSNLGNKDLKWESSSQFNVGLDLGLLNNRFELILDFYSKSTRDLLFQKQVPITTGYSTTWTNLGEIRNNGFEATFTSRNINTGDFSWTTDLVYATNKLMTIDINGETIETGNNTIAREGIEWASYYVYRRLGTWSLQEVEEAAKYGKKPGDIKYEDVNGDYKIDEADRQLMGNGRPKGNLTMVNKFSYKGLSLLVDLNYVYGFKIMSITRAMGENRALYSNSMKTMLNAWTPENQNTMIAALRLPSDPYFGENEKDSFMLHKGDFLRLRNVSLTYTLGKEMLRWLKEVNGLTVGVSAENLALLTAYPGYDTELGAFSTDNGQSIDFYSYPRPTTITANLKITF</sequence>